<evidence type="ECO:0000256" key="12">
    <source>
        <dbReference type="ARBA" id="ARBA00049360"/>
    </source>
</evidence>
<sequence>MDNIPIQARPIARPRSNSRRVGGSQRIAGDAHENLHPAAGSLHIVDSSFYEESNPFLATSKPNLSINRVPSKQSNADINTITSTNTTSTESIPSQSADVPTPTTVLPSSPSTSQQHIQPESRSRSKSQRSGYTIDYRKVTTEDLKQARKELKAWEASFKATHQRAATQEDIAKDDVMVKKYRTYGKIKKALAAKETKVPEKTTETSTGQTTYAEASNDSTVPRTPTKESRTYDATAGMRTPSRKQEVEFVSPRKVVSTAGFMSPSRSSKSGEDRYQFLAGISTPKSQRIKSNGPSPSKSGSSRRSMAQSPSLKSPSNLFTISEHVAENAEHSSGFPVSPTIRAAAIQRLPHSTTPSRSPRTPTSMRTNSLHLPNPFQSPTRPRTSPLFGGMNNRRQRKIPRPSAPVIADLVSSSLAMQSSQGFSADEEWNVASSSQHSAVQITPRTPEADMTGTIKNMAELMLPTQSSPSRTSTVPRTPSQQPSLTFSQTTPGSARSDVDLFVVPAGFHSHYRRRTIRSTLLMASQEEDKQFEEEFLGTHQEKNARAKVASSNDTSIQDAPLNGVVVEQGNDTDWADYNSEQDMMEQTPFGPTRKALPKKRYTQKRSTRLHKIAVAPSEKAEAAMRATKPSSRSRKAPNSAVQGSEEEDNDEEATISQEQNIRQEQTKADGADASIIDGVKEYGWGDSNKPMVKSDRSTLSTTGQNRVGSRQSTSKFGGPVADGNYVAYNLQGRGFKKGSIRGKSRFANSKFRGYGAGGPSTGRMPFDQESWRTEFDKDIEEAALAMTLADKDMLIEDDEEDEDDTPWYGNVNDVTDPYVVTLSKKYLQSHFGDIGDPDEYIEEIQLRNEYNSDEDTQNSIAEGFRVNLEHVLKKVWGYPSFREGQLDAVKRILAYESTLLVLPTGSGKSLSYQLPAYIFSRLGIPSLTLVISPMISLMYDQVKCLPPRLVGACWTSVEQSPAQFKDFMDKLTSNVIKILFISPEKLQSQSFLSLVRARRLPRISFLCVDEVHCLSEWSHNFRPAYLLLNQVLKMDLKSPCVLGLTGTATEGTKDSICAMLDIDRINGVLSGPVIRENLAMTVSMEIERETALLNLLHSPRFERMDSILIYVMKQSQADALAGFLRVRNFSAESYHAGKSALDRQRIQQRFMNSSSQKSALSGSQLSARPIGAGISTGGSGIRVLVATIAFGMGLNKSNIRSVIHYCMPKSLENYIQEIGRSGRDGARAYCHMFLNQDDYLRLRSLAYADGMDWGTVLRLIRQLFSRRGFMSSSSVQGLGGVKSKKRRGQMKDNDDENGDSDGTSTEDNGVNHPGSKKRKQNDHQALNISGSKSGIKSDRKEQNIVLSTSSILVIPPLIDNSLLRTNKYSRRKRLVVIREELVEEDFDIKKEVLATLLSYIELDPSQPIKVIGSISAKCTVKFLQTAEELSELAEKVPLVDIILKQGVMTGHNTGGSGSSFGKGRKGKAGIAGTTLSMAYCCDTMSLCQESELSFTELIQELQQWKRKKWVVYELTDPGLCVEIQKEPEECMLELRKQQEQKQKQADENVGMNMDVDSTDETIDRDGGQERNSETSEKDYDDFIRMLADRLHRKLCAVERVGVAKIDRVYELFQSVATPTWQEQKVLQTTEQDFDENEEVNNGSFDGDDGDGDESSEYDEDIDPEYIQMRLQAKAEAKARKKSVVQARCRTFNGVRGVTESEMVLRHGIQEYFARRSGEGIGGLDAEDSLFDQDESLNHDQSDRVMDKTIQLYNYEVDIVRDLQRKWRSAVEVDLKVFLNQLWHQQTAITESHNNSKMMGDSPRIVSRIFHGISSPKYPALEWSRHKYWAKYVHYDFAQLMRMADQIIKEQRRRASQLQQQQQ</sequence>
<feature type="compositionally biased region" description="Polar residues" evidence="14">
    <location>
        <begin position="212"/>
        <end position="223"/>
    </location>
</feature>
<evidence type="ECO:0000256" key="10">
    <source>
        <dbReference type="ARBA" id="ARBA00034617"/>
    </source>
</evidence>
<feature type="compositionally biased region" description="Polar residues" evidence="14">
    <location>
        <begin position="655"/>
        <end position="664"/>
    </location>
</feature>
<feature type="coiled-coil region" evidence="13">
    <location>
        <begin position="137"/>
        <end position="164"/>
    </location>
</feature>
<dbReference type="Pfam" id="PF11719">
    <property type="entry name" value="Drc1-Sld2"/>
    <property type="match status" value="1"/>
</dbReference>
<dbReference type="PANTHER" id="PTHR13710">
    <property type="entry name" value="DNA HELICASE RECQ FAMILY MEMBER"/>
    <property type="match status" value="1"/>
</dbReference>
<dbReference type="PANTHER" id="PTHR13710:SF108">
    <property type="entry name" value="ATP-DEPENDENT DNA HELICASE Q4"/>
    <property type="match status" value="1"/>
</dbReference>
<dbReference type="RefSeq" id="XP_021885840.1">
    <property type="nucleotide sequence ID" value="XM_022027407.1"/>
</dbReference>
<feature type="compositionally biased region" description="Polar residues" evidence="14">
    <location>
        <begin position="306"/>
        <end position="316"/>
    </location>
</feature>
<evidence type="ECO:0000256" key="9">
    <source>
        <dbReference type="ARBA" id="ARBA00023242"/>
    </source>
</evidence>
<dbReference type="SUPFAM" id="SSF52540">
    <property type="entry name" value="P-loop containing nucleoside triphosphate hydrolases"/>
    <property type="match status" value="2"/>
</dbReference>
<dbReference type="InParanoid" id="A0A1Y2H0V0"/>
<dbReference type="InterPro" id="IPR001650">
    <property type="entry name" value="Helicase_C-like"/>
</dbReference>
<feature type="region of interest" description="Disordered" evidence="14">
    <location>
        <begin position="281"/>
        <end position="316"/>
    </location>
</feature>
<dbReference type="GO" id="GO:0005524">
    <property type="term" value="F:ATP binding"/>
    <property type="evidence" value="ECO:0007669"/>
    <property type="project" value="UniProtKB-KW"/>
</dbReference>
<keyword evidence="9" id="KW-0539">Nucleus</keyword>
<feature type="region of interest" description="Disordered" evidence="14">
    <location>
        <begin position="1273"/>
        <end position="1341"/>
    </location>
</feature>
<feature type="compositionally biased region" description="Acidic residues" evidence="14">
    <location>
        <begin position="645"/>
        <end position="654"/>
    </location>
</feature>
<feature type="compositionally biased region" description="Basic residues" evidence="14">
    <location>
        <begin position="596"/>
        <end position="612"/>
    </location>
</feature>
<dbReference type="STRING" id="64571.A0A1Y2H0V0"/>
<name>A0A1Y2H0V0_9FUNG</name>
<comment type="catalytic activity">
    <reaction evidence="12">
        <text>ATP + H2O = ADP + phosphate + H(+)</text>
        <dbReference type="Rhea" id="RHEA:13065"/>
        <dbReference type="ChEBI" id="CHEBI:15377"/>
        <dbReference type="ChEBI" id="CHEBI:15378"/>
        <dbReference type="ChEBI" id="CHEBI:30616"/>
        <dbReference type="ChEBI" id="CHEBI:43474"/>
        <dbReference type="ChEBI" id="CHEBI:456216"/>
    </reaction>
</comment>
<evidence type="ECO:0000256" key="7">
    <source>
        <dbReference type="ARBA" id="ARBA00023125"/>
    </source>
</evidence>
<dbReference type="GO" id="GO:0003677">
    <property type="term" value="F:DNA binding"/>
    <property type="evidence" value="ECO:0007669"/>
    <property type="project" value="UniProtKB-KW"/>
</dbReference>
<comment type="caution">
    <text evidence="17">The sequence shown here is derived from an EMBL/GenBank/DDBJ whole genome shotgun (WGS) entry which is preliminary data.</text>
</comment>
<feature type="compositionally biased region" description="Low complexity" evidence="14">
    <location>
        <begin position="348"/>
        <end position="367"/>
    </location>
</feature>
<dbReference type="PROSITE" id="PS51194">
    <property type="entry name" value="HELICASE_CTER"/>
    <property type="match status" value="1"/>
</dbReference>
<feature type="compositionally biased region" description="Polar residues" evidence="14">
    <location>
        <begin position="482"/>
        <end position="494"/>
    </location>
</feature>
<feature type="region of interest" description="Disordered" evidence="14">
    <location>
        <begin position="347"/>
        <end position="398"/>
    </location>
</feature>
<feature type="compositionally biased region" description="Low complexity" evidence="14">
    <location>
        <begin position="78"/>
        <end position="89"/>
    </location>
</feature>
<comment type="catalytic activity">
    <reaction evidence="10">
        <text>Couples ATP hydrolysis with the unwinding of duplex DNA by translocating in the 3'-5' direction.</text>
        <dbReference type="EC" id="5.6.2.4"/>
    </reaction>
</comment>
<feature type="compositionally biased region" description="Low complexity" evidence="14">
    <location>
        <begin position="465"/>
        <end position="481"/>
    </location>
</feature>
<feature type="compositionally biased region" description="Basic and acidic residues" evidence="14">
    <location>
        <begin position="1562"/>
        <end position="1577"/>
    </location>
</feature>
<evidence type="ECO:0000256" key="11">
    <source>
        <dbReference type="ARBA" id="ARBA00034808"/>
    </source>
</evidence>
<keyword evidence="7" id="KW-0238">DNA-binding</keyword>
<evidence type="ECO:0000256" key="8">
    <source>
        <dbReference type="ARBA" id="ARBA00023235"/>
    </source>
</evidence>
<feature type="compositionally biased region" description="Polar residues" evidence="14">
    <location>
        <begin position="698"/>
        <end position="716"/>
    </location>
</feature>
<dbReference type="SMART" id="SM00487">
    <property type="entry name" value="DEXDc"/>
    <property type="match status" value="1"/>
</dbReference>
<feature type="domain" description="Helicase ATP-binding" evidence="15">
    <location>
        <begin position="890"/>
        <end position="1067"/>
    </location>
</feature>
<dbReference type="GO" id="GO:0006260">
    <property type="term" value="P:DNA replication"/>
    <property type="evidence" value="ECO:0007669"/>
    <property type="project" value="InterPro"/>
</dbReference>
<feature type="region of interest" description="Disordered" evidence="14">
    <location>
        <begin position="585"/>
        <end position="717"/>
    </location>
</feature>
<evidence type="ECO:0000256" key="3">
    <source>
        <dbReference type="ARBA" id="ARBA00022741"/>
    </source>
</evidence>
<dbReference type="GO" id="GO:0000724">
    <property type="term" value="P:double-strand break repair via homologous recombination"/>
    <property type="evidence" value="ECO:0007669"/>
    <property type="project" value="TreeGrafter"/>
</dbReference>
<feature type="compositionally biased region" description="Acidic residues" evidence="14">
    <location>
        <begin position="1646"/>
        <end position="1661"/>
    </location>
</feature>
<dbReference type="Gene3D" id="3.40.50.300">
    <property type="entry name" value="P-loop containing nucleotide triphosphate hydrolases"/>
    <property type="match status" value="2"/>
</dbReference>
<feature type="compositionally biased region" description="Polar residues" evidence="14">
    <location>
        <begin position="58"/>
        <end position="77"/>
    </location>
</feature>
<evidence type="ECO:0000313" key="18">
    <source>
        <dbReference type="Proteomes" id="UP000193648"/>
    </source>
</evidence>
<evidence type="ECO:0000256" key="2">
    <source>
        <dbReference type="ARBA" id="ARBA00005446"/>
    </source>
</evidence>
<evidence type="ECO:0000256" key="5">
    <source>
        <dbReference type="ARBA" id="ARBA00022806"/>
    </source>
</evidence>
<dbReference type="GO" id="GO:0005694">
    <property type="term" value="C:chromosome"/>
    <property type="evidence" value="ECO:0007669"/>
    <property type="project" value="TreeGrafter"/>
</dbReference>
<keyword evidence="3" id="KW-0547">Nucleotide-binding</keyword>
<evidence type="ECO:0000256" key="14">
    <source>
        <dbReference type="SAM" id="MobiDB-lite"/>
    </source>
</evidence>
<proteinExistence type="inferred from homology"/>
<dbReference type="FunFam" id="3.40.50.300:FF:000772">
    <property type="entry name" value="ATP-dependent DNA helicase Q4"/>
    <property type="match status" value="1"/>
</dbReference>
<gene>
    <name evidence="17" type="ORF">BCR41DRAFT_383039</name>
</gene>
<protein>
    <recommendedName>
        <fullName evidence="11">DNA 3'-5' helicase</fullName>
        <ecNumber evidence="11">5.6.2.4</ecNumber>
    </recommendedName>
</protein>
<reference evidence="17 18" key="1">
    <citation type="submission" date="2016-07" db="EMBL/GenBank/DDBJ databases">
        <title>Pervasive Adenine N6-methylation of Active Genes in Fungi.</title>
        <authorList>
            <consortium name="DOE Joint Genome Institute"/>
            <person name="Mondo S.J."/>
            <person name="Dannebaum R.O."/>
            <person name="Kuo R.C."/>
            <person name="Labutti K."/>
            <person name="Haridas S."/>
            <person name="Kuo A."/>
            <person name="Salamov A."/>
            <person name="Ahrendt S.R."/>
            <person name="Lipzen A."/>
            <person name="Sullivan W."/>
            <person name="Andreopoulos W.B."/>
            <person name="Clum A."/>
            <person name="Lindquist E."/>
            <person name="Daum C."/>
            <person name="Ramamoorthy G.K."/>
            <person name="Gryganskyi A."/>
            <person name="Culley D."/>
            <person name="Magnuson J.K."/>
            <person name="James T.Y."/>
            <person name="O'Malley M.A."/>
            <person name="Stajich J.E."/>
            <person name="Spatafora J.W."/>
            <person name="Visel A."/>
            <person name="Grigoriev I.V."/>
        </authorList>
    </citation>
    <scope>NUCLEOTIDE SEQUENCE [LARGE SCALE GENOMIC DNA]</scope>
    <source>
        <strain evidence="17 18">NRRL 3116</strain>
    </source>
</reference>
<dbReference type="GO" id="GO:0016787">
    <property type="term" value="F:hydrolase activity"/>
    <property type="evidence" value="ECO:0007669"/>
    <property type="project" value="UniProtKB-KW"/>
</dbReference>
<dbReference type="Pfam" id="PF00270">
    <property type="entry name" value="DEAD"/>
    <property type="match status" value="1"/>
</dbReference>
<feature type="domain" description="Helicase C-terminal" evidence="16">
    <location>
        <begin position="1089"/>
        <end position="1265"/>
    </location>
</feature>
<dbReference type="GO" id="GO:0005737">
    <property type="term" value="C:cytoplasm"/>
    <property type="evidence" value="ECO:0007669"/>
    <property type="project" value="TreeGrafter"/>
</dbReference>
<feature type="region of interest" description="Disordered" evidence="14">
    <location>
        <begin position="199"/>
        <end position="251"/>
    </location>
</feature>
<dbReference type="SMART" id="SM00490">
    <property type="entry name" value="HELICc"/>
    <property type="match status" value="1"/>
</dbReference>
<dbReference type="Pfam" id="PF00271">
    <property type="entry name" value="Helicase_C"/>
    <property type="match status" value="1"/>
</dbReference>
<dbReference type="EMBL" id="MCFF01000002">
    <property type="protein sequence ID" value="ORZ28155.1"/>
    <property type="molecule type" value="Genomic_DNA"/>
</dbReference>
<feature type="compositionally biased region" description="Polar residues" evidence="14">
    <location>
        <begin position="1324"/>
        <end position="1335"/>
    </location>
</feature>
<dbReference type="InterPro" id="IPR011545">
    <property type="entry name" value="DEAD/DEAH_box_helicase_dom"/>
</dbReference>
<dbReference type="EC" id="5.6.2.4" evidence="11"/>
<feature type="compositionally biased region" description="Low complexity" evidence="14">
    <location>
        <begin position="290"/>
        <end position="305"/>
    </location>
</feature>
<feature type="compositionally biased region" description="Polar residues" evidence="14">
    <location>
        <begin position="368"/>
        <end position="383"/>
    </location>
</feature>
<dbReference type="CDD" id="cd18018">
    <property type="entry name" value="DEXHc_RecQ4-like"/>
    <property type="match status" value="1"/>
</dbReference>
<feature type="region of interest" description="Disordered" evidence="14">
    <location>
        <begin position="1542"/>
        <end position="1577"/>
    </location>
</feature>
<feature type="region of interest" description="Disordered" evidence="14">
    <location>
        <begin position="58"/>
        <end position="134"/>
    </location>
</feature>
<dbReference type="GO" id="GO:0043138">
    <property type="term" value="F:3'-5' DNA helicase activity"/>
    <property type="evidence" value="ECO:0007669"/>
    <property type="project" value="UniProtKB-EC"/>
</dbReference>
<dbReference type="Gene3D" id="1.10.10.1460">
    <property type="match status" value="1"/>
</dbReference>
<evidence type="ECO:0000313" key="17">
    <source>
        <dbReference type="EMBL" id="ORZ28155.1"/>
    </source>
</evidence>
<feature type="region of interest" description="Disordered" evidence="14">
    <location>
        <begin position="1630"/>
        <end position="1661"/>
    </location>
</feature>
<dbReference type="OrthoDB" id="10261556at2759"/>
<feature type="region of interest" description="Disordered" evidence="14">
    <location>
        <begin position="465"/>
        <end position="494"/>
    </location>
</feature>
<comment type="similarity">
    <text evidence="2">Belongs to the helicase family. RecQ subfamily.</text>
</comment>
<keyword evidence="5" id="KW-0347">Helicase</keyword>
<dbReference type="InterPro" id="IPR014001">
    <property type="entry name" value="Helicase_ATP-bd"/>
</dbReference>
<dbReference type="InterPro" id="IPR027417">
    <property type="entry name" value="P-loop_NTPase"/>
</dbReference>
<dbReference type="PROSITE" id="PS51192">
    <property type="entry name" value="HELICASE_ATP_BIND_1"/>
    <property type="match status" value="1"/>
</dbReference>
<evidence type="ECO:0000259" key="15">
    <source>
        <dbReference type="PROSITE" id="PS51192"/>
    </source>
</evidence>
<dbReference type="GO" id="GO:0005634">
    <property type="term" value="C:nucleus"/>
    <property type="evidence" value="ECO:0007669"/>
    <property type="project" value="UniProtKB-SubCell"/>
</dbReference>
<dbReference type="GO" id="GO:0009378">
    <property type="term" value="F:four-way junction helicase activity"/>
    <property type="evidence" value="ECO:0007669"/>
    <property type="project" value="TreeGrafter"/>
</dbReference>
<dbReference type="GeneID" id="33569250"/>
<keyword evidence="18" id="KW-1185">Reference proteome</keyword>
<organism evidence="17 18">
    <name type="scientific">Lobosporangium transversale</name>
    <dbReference type="NCBI Taxonomy" id="64571"/>
    <lineage>
        <taxon>Eukaryota</taxon>
        <taxon>Fungi</taxon>
        <taxon>Fungi incertae sedis</taxon>
        <taxon>Mucoromycota</taxon>
        <taxon>Mortierellomycotina</taxon>
        <taxon>Mortierellomycetes</taxon>
        <taxon>Mortierellales</taxon>
        <taxon>Mortierellaceae</taxon>
        <taxon>Lobosporangium</taxon>
    </lineage>
</organism>
<dbReference type="Proteomes" id="UP000193648">
    <property type="component" value="Unassembled WGS sequence"/>
</dbReference>
<feature type="region of interest" description="Disordered" evidence="14">
    <location>
        <begin position="1"/>
        <end position="34"/>
    </location>
</feature>
<feature type="compositionally biased region" description="Low complexity" evidence="14">
    <location>
        <begin position="99"/>
        <end position="113"/>
    </location>
</feature>
<accession>A0A1Y2H0V0</accession>
<evidence type="ECO:0000256" key="1">
    <source>
        <dbReference type="ARBA" id="ARBA00004123"/>
    </source>
</evidence>
<dbReference type="CDD" id="cd22289">
    <property type="entry name" value="RecQL4_SLD2_NTD"/>
    <property type="match status" value="1"/>
</dbReference>
<keyword evidence="13" id="KW-0175">Coiled coil</keyword>
<evidence type="ECO:0000259" key="16">
    <source>
        <dbReference type="PROSITE" id="PS51194"/>
    </source>
</evidence>
<keyword evidence="4" id="KW-0378">Hydrolase</keyword>
<keyword evidence="6" id="KW-0067">ATP-binding</keyword>
<comment type="subcellular location">
    <subcellularLocation>
        <location evidence="1">Nucleus</location>
    </subcellularLocation>
</comment>
<evidence type="ECO:0000256" key="6">
    <source>
        <dbReference type="ARBA" id="ARBA00022840"/>
    </source>
</evidence>
<dbReference type="InterPro" id="IPR021110">
    <property type="entry name" value="DNA_rep_checkpnt_protein"/>
</dbReference>
<keyword evidence="8" id="KW-0413">Isomerase</keyword>
<evidence type="ECO:0000256" key="4">
    <source>
        <dbReference type="ARBA" id="ARBA00022801"/>
    </source>
</evidence>
<evidence type="ECO:0000256" key="13">
    <source>
        <dbReference type="SAM" id="Coils"/>
    </source>
</evidence>